<keyword evidence="3" id="KW-1185">Reference proteome</keyword>
<accession>A0A1E4THN6</accession>
<name>A0A1E4THN6_9ASCO</name>
<protein>
    <submittedName>
        <fullName evidence="2">Uncharacterized protein</fullName>
    </submittedName>
</protein>
<dbReference type="InterPro" id="IPR018870">
    <property type="entry name" value="Tti2"/>
</dbReference>
<dbReference type="EMBL" id="KV453842">
    <property type="protein sequence ID" value="ODV91253.1"/>
    <property type="molecule type" value="Genomic_DNA"/>
</dbReference>
<reference evidence="3" key="1">
    <citation type="submission" date="2016-02" db="EMBL/GenBank/DDBJ databases">
        <title>Comparative genomics of biotechnologically important yeasts.</title>
        <authorList>
            <consortium name="DOE Joint Genome Institute"/>
            <person name="Riley R."/>
            <person name="Haridas S."/>
            <person name="Wolfe K.H."/>
            <person name="Lopes M.R."/>
            <person name="Hittinger C.T."/>
            <person name="Goker M."/>
            <person name="Salamov A."/>
            <person name="Wisecaver J."/>
            <person name="Long T.M."/>
            <person name="Aerts A.L."/>
            <person name="Barry K."/>
            <person name="Choi C."/>
            <person name="Clum A."/>
            <person name="Coughlan A.Y."/>
            <person name="Deshpande S."/>
            <person name="Douglass A.P."/>
            <person name="Hanson S.J."/>
            <person name="Klenk H.-P."/>
            <person name="Labutti K."/>
            <person name="Lapidus A."/>
            <person name="Lindquist E."/>
            <person name="Lipzen A."/>
            <person name="Meier-Kolthoff J.P."/>
            <person name="Ohm R.A."/>
            <person name="Otillar R.P."/>
            <person name="Pangilinan J."/>
            <person name="Peng Y."/>
            <person name="Rokas A."/>
            <person name="Rosa C.A."/>
            <person name="Scheuner C."/>
            <person name="Sibirny A.A."/>
            <person name="Slot J.C."/>
            <person name="Stielow J.B."/>
            <person name="Sun H."/>
            <person name="Kurtzman C.P."/>
            <person name="Blackwell M."/>
            <person name="Jeffries T.W."/>
            <person name="Grigoriev I.V."/>
        </authorList>
    </citation>
    <scope>NUCLEOTIDE SEQUENCE [LARGE SCALE GENOMIC DNA]</scope>
    <source>
        <strain evidence="3">NRRL Y-17796</strain>
    </source>
</reference>
<sequence>MSLNVLLEQFRNGAAIDENVTVVSTDNIELGKQWFKELSNTFESLVEPAPLESPSILKDQSFYNKLSQYISIFDSILTSVDADLRNEESNQLQLALTQLMKPIPIVWVTQFDVDPQGLTRKPSPVQLAFTRCFSAATKLANNLYTHKLSFNAKVSLILNAWASSDTPWTSESPQPVLNITVSAEQAYSIITQIVVPIFRNAKAPNKPSHTGESKESQLLSLTEPRTYDATEEGDPALVQRYWAVPMFITALSLLTESQVKDSWRDITMVTLNLLDDTNSWFRIQGCVALESLLRATSDQFWTRTGIHNVYWESIQNYMSFIPPMTPVNESIALLTATFKCANSLAKKSLPLQKDAIIAQLDETVIRQGLLKIYNMAGTNILINILVLNQIPIYCDTMGIYIVRHLMPLLDIPLKTLSDPFITASPELADAALDALTSLVKTAWPRINQYKYDIVDSCLVYRQRSISDEKSGISESSEQKIQYVFQMLDGIVGEESFTQDLLSLKKEFMDVTQ</sequence>
<dbReference type="GO" id="GO:0110078">
    <property type="term" value="C:TTT Hsp90 cochaperone complex"/>
    <property type="evidence" value="ECO:0007669"/>
    <property type="project" value="InterPro"/>
</dbReference>
<dbReference type="AlphaFoldDB" id="A0A1E4THN6"/>
<dbReference type="OrthoDB" id="6417021at2759"/>
<dbReference type="PANTHER" id="PTHR32226:SF2">
    <property type="entry name" value="TELO2-INTERACTING PROTEIN 2"/>
    <property type="match status" value="1"/>
</dbReference>
<gene>
    <name evidence="2" type="ORF">CANCADRAFT_44857</name>
</gene>
<dbReference type="SUPFAM" id="SSF48371">
    <property type="entry name" value="ARM repeat"/>
    <property type="match status" value="1"/>
</dbReference>
<proteinExistence type="inferred from homology"/>
<dbReference type="Pfam" id="PF10521">
    <property type="entry name" value="Tti2"/>
    <property type="match status" value="1"/>
</dbReference>
<organism evidence="2 3">
    <name type="scientific">Tortispora caseinolytica NRRL Y-17796</name>
    <dbReference type="NCBI Taxonomy" id="767744"/>
    <lineage>
        <taxon>Eukaryota</taxon>
        <taxon>Fungi</taxon>
        <taxon>Dikarya</taxon>
        <taxon>Ascomycota</taxon>
        <taxon>Saccharomycotina</taxon>
        <taxon>Trigonopsidomycetes</taxon>
        <taxon>Trigonopsidales</taxon>
        <taxon>Trigonopsidaceae</taxon>
        <taxon>Tortispora</taxon>
    </lineage>
</organism>
<dbReference type="GO" id="GO:0005829">
    <property type="term" value="C:cytosol"/>
    <property type="evidence" value="ECO:0007669"/>
    <property type="project" value="TreeGrafter"/>
</dbReference>
<dbReference type="GO" id="GO:0005634">
    <property type="term" value="C:nucleus"/>
    <property type="evidence" value="ECO:0007669"/>
    <property type="project" value="TreeGrafter"/>
</dbReference>
<evidence type="ECO:0000256" key="1">
    <source>
        <dbReference type="ARBA" id="ARBA00034736"/>
    </source>
</evidence>
<evidence type="ECO:0000313" key="2">
    <source>
        <dbReference type="EMBL" id="ODV91253.1"/>
    </source>
</evidence>
<dbReference type="Proteomes" id="UP000095023">
    <property type="component" value="Unassembled WGS sequence"/>
</dbReference>
<dbReference type="InterPro" id="IPR016024">
    <property type="entry name" value="ARM-type_fold"/>
</dbReference>
<comment type="similarity">
    <text evidence="1">Belongs to the TTI2 family.</text>
</comment>
<dbReference type="PANTHER" id="PTHR32226">
    <property type="entry name" value="TELO2-INTERACTING PROTEIN 2"/>
    <property type="match status" value="1"/>
</dbReference>
<evidence type="ECO:0000313" key="3">
    <source>
        <dbReference type="Proteomes" id="UP000095023"/>
    </source>
</evidence>